<dbReference type="Gene3D" id="3.90.1200.10">
    <property type="match status" value="1"/>
</dbReference>
<dbReference type="GO" id="GO:0004103">
    <property type="term" value="F:choline kinase activity"/>
    <property type="evidence" value="ECO:0007669"/>
    <property type="project" value="TreeGrafter"/>
</dbReference>
<dbReference type="InterPro" id="IPR011009">
    <property type="entry name" value="Kinase-like_dom_sf"/>
</dbReference>
<feature type="compositionally biased region" description="Low complexity" evidence="2">
    <location>
        <begin position="18"/>
        <end position="36"/>
    </location>
</feature>
<reference evidence="4 5" key="1">
    <citation type="submission" date="2020-11" db="EMBL/GenBank/DDBJ databases">
        <title>Kefir isolates.</title>
        <authorList>
            <person name="Marcisauskas S."/>
            <person name="Kim Y."/>
            <person name="Blasche S."/>
        </authorList>
    </citation>
    <scope>NUCLEOTIDE SEQUENCE [LARGE SCALE GENOMIC DNA]</scope>
    <source>
        <strain evidence="4 5">OG2</strain>
    </source>
</reference>
<dbReference type="GO" id="GO:0004305">
    <property type="term" value="F:ethanolamine kinase activity"/>
    <property type="evidence" value="ECO:0007669"/>
    <property type="project" value="TreeGrafter"/>
</dbReference>
<dbReference type="Proteomes" id="UP000750334">
    <property type="component" value="Unassembled WGS sequence"/>
</dbReference>
<evidence type="ECO:0000259" key="3">
    <source>
        <dbReference type="Pfam" id="PF04428"/>
    </source>
</evidence>
<sequence length="606" mass="68536">MPTNEIHSRPHTGRHSRSGSTSSSRRPSLTRSRSSQRLIRTISVDRNEEVVLDFSDGELDLEKVNESLNKLNMDSESAGTASGGMDSKLPSLSGLKVAISSTNSKNNSKSEYIEIPYVKATIYSTLPSEYLKKDILNVAHTLRIRKWHSRNSMLSKLDPGELILTKISGAMTNSIFKVEYPNLPSLLLRVYGSNNDTIIDREYELQILARLSIRSIGPSLYGCFENGRFEQYLENSTTLGRDDIRDWKTSQRIARRMKELHSGVPLLKSEIETGATCWNKIFTWLKVLEDTGKSWIQDDQNIKDAFKCVNWEHFKKVVHSYHDWLYKQGRSKPTLVFCHNDAQYGNLLFTAPVVDVIEHATHVDSSATSVTSTNSNASLFPTSSGVSVEKIINPTKQEQSQDSKLVVIDFEYAGPNPAAYDLANHLSEWMHDYSGVHPYKCNPEAFPNKEQTLNFLYSYVSHLQGGDKENRKVIIDKEVRYFYNSIIRWRATVQLFWSVWGVLQSGILEPELEESLQESTGPNGELYIIKTEGTEAEKDSTVTDEIVHDDTIDETDDGGVNVDTFDYIKYSSDKISVFWSDLVALNIIKKSDTLITTFDALDASML</sequence>
<evidence type="ECO:0000256" key="1">
    <source>
        <dbReference type="ARBA" id="ARBA00038211"/>
    </source>
</evidence>
<dbReference type="GO" id="GO:0006646">
    <property type="term" value="P:phosphatidylethanolamine biosynthetic process"/>
    <property type="evidence" value="ECO:0007669"/>
    <property type="project" value="TreeGrafter"/>
</dbReference>
<feature type="domain" description="Choline kinase N-terminal" evidence="3">
    <location>
        <begin position="106"/>
        <end position="150"/>
    </location>
</feature>
<dbReference type="Pfam" id="PF01633">
    <property type="entry name" value="Choline_kinase"/>
    <property type="match status" value="1"/>
</dbReference>
<dbReference type="PANTHER" id="PTHR22603:SF93">
    <property type="entry name" value="RE24176P"/>
    <property type="match status" value="1"/>
</dbReference>
<comment type="similarity">
    <text evidence="1">Belongs to the choline/ethanolamine kinase family.</text>
</comment>
<evidence type="ECO:0000256" key="2">
    <source>
        <dbReference type="SAM" id="MobiDB-lite"/>
    </source>
</evidence>
<dbReference type="InterPro" id="IPR007521">
    <property type="entry name" value="Choline_kin_N"/>
</dbReference>
<gene>
    <name evidence="4" type="ORF">C6P45_004642</name>
</gene>
<dbReference type="OrthoDB" id="10267235at2759"/>
<dbReference type="PANTHER" id="PTHR22603">
    <property type="entry name" value="CHOLINE/ETHANOALAMINE KINASE"/>
    <property type="match status" value="1"/>
</dbReference>
<dbReference type="SUPFAM" id="SSF56112">
    <property type="entry name" value="Protein kinase-like (PK-like)"/>
    <property type="match status" value="1"/>
</dbReference>
<feature type="region of interest" description="Disordered" evidence="2">
    <location>
        <begin position="1"/>
        <end position="36"/>
    </location>
</feature>
<dbReference type="EMBL" id="PUHR01000066">
    <property type="protein sequence ID" value="KAG0668482.1"/>
    <property type="molecule type" value="Genomic_DNA"/>
</dbReference>
<evidence type="ECO:0000313" key="5">
    <source>
        <dbReference type="Proteomes" id="UP000750334"/>
    </source>
</evidence>
<dbReference type="Pfam" id="PF04428">
    <property type="entry name" value="Choline_kin_N"/>
    <property type="match status" value="1"/>
</dbReference>
<name>A0A9P6WBK3_MAUEX</name>
<proteinExistence type="inferred from homology"/>
<accession>A0A9P6WBK3</accession>
<keyword evidence="5" id="KW-1185">Reference proteome</keyword>
<protein>
    <recommendedName>
        <fullName evidence="3">Choline kinase N-terminal domain-containing protein</fullName>
    </recommendedName>
</protein>
<dbReference type="CDD" id="cd05157">
    <property type="entry name" value="ETNK_euk"/>
    <property type="match status" value="1"/>
</dbReference>
<dbReference type="GO" id="GO:0005737">
    <property type="term" value="C:cytoplasm"/>
    <property type="evidence" value="ECO:0007669"/>
    <property type="project" value="TreeGrafter"/>
</dbReference>
<organism evidence="4 5">
    <name type="scientific">Maudiozyma exigua</name>
    <name type="common">Yeast</name>
    <name type="synonym">Kazachstania exigua</name>
    <dbReference type="NCBI Taxonomy" id="34358"/>
    <lineage>
        <taxon>Eukaryota</taxon>
        <taxon>Fungi</taxon>
        <taxon>Dikarya</taxon>
        <taxon>Ascomycota</taxon>
        <taxon>Saccharomycotina</taxon>
        <taxon>Saccharomycetes</taxon>
        <taxon>Saccharomycetales</taxon>
        <taxon>Saccharomycetaceae</taxon>
        <taxon>Maudiozyma</taxon>
    </lineage>
</organism>
<comment type="caution">
    <text evidence="4">The sequence shown here is derived from an EMBL/GenBank/DDBJ whole genome shotgun (WGS) entry which is preliminary data.</text>
</comment>
<evidence type="ECO:0000313" key="4">
    <source>
        <dbReference type="EMBL" id="KAG0668482.1"/>
    </source>
</evidence>
<dbReference type="AlphaFoldDB" id="A0A9P6WBK3"/>
<dbReference type="Gene3D" id="3.30.200.20">
    <property type="entry name" value="Phosphorylase Kinase, domain 1"/>
    <property type="match status" value="1"/>
</dbReference>